<dbReference type="Gene3D" id="3.40.30.10">
    <property type="entry name" value="Glutaredoxin"/>
    <property type="match status" value="1"/>
</dbReference>
<dbReference type="PROSITE" id="PS50405">
    <property type="entry name" value="GST_CTER"/>
    <property type="match status" value="1"/>
</dbReference>
<feature type="domain" description="GST C-terminal" evidence="2">
    <location>
        <begin position="83"/>
        <end position="209"/>
    </location>
</feature>
<organism evidence="3 4">
    <name type="scientific">Marinobacter salinus</name>
    <dbReference type="NCBI Taxonomy" id="1874317"/>
    <lineage>
        <taxon>Bacteria</taxon>
        <taxon>Pseudomonadati</taxon>
        <taxon>Pseudomonadota</taxon>
        <taxon>Gammaproteobacteria</taxon>
        <taxon>Pseudomonadales</taxon>
        <taxon>Marinobacteraceae</taxon>
        <taxon>Marinobacter</taxon>
    </lineage>
</organism>
<dbReference type="InterPro" id="IPR004046">
    <property type="entry name" value="GST_C"/>
</dbReference>
<dbReference type="RefSeq" id="WP_070973594.1">
    <property type="nucleotide sequence ID" value="NZ_CP017715.1"/>
</dbReference>
<dbReference type="PROSITE" id="PS50404">
    <property type="entry name" value="GST_NTER"/>
    <property type="match status" value="1"/>
</dbReference>
<dbReference type="PANTHER" id="PTHR44051:SF2">
    <property type="entry name" value="HYPOTHETICAL GLUTATHIONE S-TRANSFERASE LIKE PROTEIN"/>
    <property type="match status" value="1"/>
</dbReference>
<dbReference type="STRING" id="1874317.BKP64_07110"/>
<dbReference type="GO" id="GO:0016740">
    <property type="term" value="F:transferase activity"/>
    <property type="evidence" value="ECO:0007669"/>
    <property type="project" value="UniProtKB-KW"/>
</dbReference>
<dbReference type="SUPFAM" id="SSF52833">
    <property type="entry name" value="Thioredoxin-like"/>
    <property type="match status" value="1"/>
</dbReference>
<dbReference type="SFLD" id="SFLDS00019">
    <property type="entry name" value="Glutathione_Transferase_(cytos"/>
    <property type="match status" value="1"/>
</dbReference>
<dbReference type="Pfam" id="PF13409">
    <property type="entry name" value="GST_N_2"/>
    <property type="match status" value="1"/>
</dbReference>
<dbReference type="InterPro" id="IPR036282">
    <property type="entry name" value="Glutathione-S-Trfase_C_sf"/>
</dbReference>
<proteinExistence type="predicted"/>
<feature type="domain" description="GST N-terminal" evidence="1">
    <location>
        <begin position="1"/>
        <end position="81"/>
    </location>
</feature>
<keyword evidence="4" id="KW-1185">Reference proteome</keyword>
<name>A0A1D9GRG1_9GAMM</name>
<evidence type="ECO:0000313" key="3">
    <source>
        <dbReference type="EMBL" id="AOY90192.1"/>
    </source>
</evidence>
<dbReference type="Proteomes" id="UP000177445">
    <property type="component" value="Chromosome"/>
</dbReference>
<dbReference type="OrthoDB" id="9797500at2"/>
<gene>
    <name evidence="3" type="ORF">BKP64_07110</name>
</gene>
<dbReference type="AlphaFoldDB" id="A0A1D9GRG1"/>
<dbReference type="SFLD" id="SFLDG00358">
    <property type="entry name" value="Main_(cytGST)"/>
    <property type="match status" value="1"/>
</dbReference>
<dbReference type="InterPro" id="IPR010987">
    <property type="entry name" value="Glutathione-S-Trfase_C-like"/>
</dbReference>
<protein>
    <submittedName>
        <fullName evidence="3">Glutathione S-transferase</fullName>
    </submittedName>
</protein>
<dbReference type="InterPro" id="IPR040079">
    <property type="entry name" value="Glutathione_S-Trfase"/>
</dbReference>
<reference evidence="3 4" key="1">
    <citation type="submission" date="2016-10" db="EMBL/GenBank/DDBJ databases">
        <title>Marinobacter salinus sp. nov., a moderately halophilic bacterium isolated from a tidal flat environment.</title>
        <authorList>
            <person name="Park S.-J."/>
        </authorList>
    </citation>
    <scope>NUCLEOTIDE SEQUENCE [LARGE SCALE GENOMIC DNA]</scope>
    <source>
        <strain evidence="3 4">Hb8</strain>
    </source>
</reference>
<evidence type="ECO:0000259" key="2">
    <source>
        <dbReference type="PROSITE" id="PS50405"/>
    </source>
</evidence>
<dbReference type="InterPro" id="IPR036249">
    <property type="entry name" value="Thioredoxin-like_sf"/>
</dbReference>
<evidence type="ECO:0000313" key="4">
    <source>
        <dbReference type="Proteomes" id="UP000177445"/>
    </source>
</evidence>
<evidence type="ECO:0000259" key="1">
    <source>
        <dbReference type="PROSITE" id="PS50404"/>
    </source>
</evidence>
<dbReference type="Pfam" id="PF00043">
    <property type="entry name" value="GST_C"/>
    <property type="match status" value="1"/>
</dbReference>
<keyword evidence="3" id="KW-0808">Transferase</keyword>
<accession>A0A1D9GRG1</accession>
<dbReference type="PANTHER" id="PTHR44051">
    <property type="entry name" value="GLUTATHIONE S-TRANSFERASE-RELATED"/>
    <property type="match status" value="1"/>
</dbReference>
<sequence length="216" mass="24270">MKIYGDTKSGNCYKVELVCNLLNIDHEWIDVDILAGGTKSDEFLKKNPNGKIPLLELDSGETLSESNAILNYLASGSDLYPHGGLAQAHVLQWQFFEQYSHEPFIAVARFINKYLGLPAEKADEYAAKQTGGHKALQVMEQQLTRTPFLTGENFTTADISLYAYTHVADEGGFDLEAYPAVRAWLDRVAALPNFRKPQNELERTNMTAYVCRFKNL</sequence>
<dbReference type="Gene3D" id="1.20.1050.10">
    <property type="match status" value="1"/>
</dbReference>
<dbReference type="CDD" id="cd03056">
    <property type="entry name" value="GST_N_4"/>
    <property type="match status" value="1"/>
</dbReference>
<dbReference type="InterPro" id="IPR004045">
    <property type="entry name" value="Glutathione_S-Trfase_N"/>
</dbReference>
<dbReference type="SUPFAM" id="SSF47616">
    <property type="entry name" value="GST C-terminal domain-like"/>
    <property type="match status" value="1"/>
</dbReference>
<dbReference type="SFLD" id="SFLDG01151">
    <property type="entry name" value="Main.2:_Nu-like"/>
    <property type="match status" value="1"/>
</dbReference>
<dbReference type="EMBL" id="CP017715">
    <property type="protein sequence ID" value="AOY90192.1"/>
    <property type="molecule type" value="Genomic_DNA"/>
</dbReference>
<dbReference type="KEGG" id="msq:BKP64_07110"/>